<reference evidence="1 2" key="1">
    <citation type="submission" date="2017-06" db="EMBL/GenBank/DDBJ databases">
        <title>Draft genome sequence of Fusobacterium nucleatum subsp. polymorphum KCOM 1274 (=ChDC F309).</title>
        <authorList>
            <person name="Kook J.-K."/>
            <person name="Park S.-N."/>
            <person name="Lim Y.K."/>
            <person name="Roh H."/>
        </authorList>
    </citation>
    <scope>NUCLEOTIDE SEQUENCE [LARGE SCALE GENOMIC DNA]</scope>
    <source>
        <strain evidence="2">KCOM 1274 (ChDC F309)</strain>
    </source>
</reference>
<protein>
    <submittedName>
        <fullName evidence="1">Uncharacterized protein</fullName>
    </submittedName>
</protein>
<gene>
    <name evidence="1" type="ORF">CBG56_03100</name>
</gene>
<sequence>MFEKICNIFSKENIIDIFAILISIYNIYFTVKQEKKAKIAEVNNYWFRNYVRNFIENVKNETTNLLNNTNKDYFEFLMSLKKNFSEIRGNLWEIHFFDKKFYNTLFNFINEYEQKFSNTEISPNKEDIMKFQQIIMKSILTYERNNYTDFTIIYSF</sequence>
<dbReference type="Proteomes" id="UP000224507">
    <property type="component" value="Unassembled WGS sequence"/>
</dbReference>
<name>A0A2C6CL42_FUSNP</name>
<organism evidence="1 2">
    <name type="scientific">Fusobacterium nucleatum subsp. polymorphum</name>
    <name type="common">Fusobacterium polymorphum</name>
    <dbReference type="NCBI Taxonomy" id="76857"/>
    <lineage>
        <taxon>Bacteria</taxon>
        <taxon>Fusobacteriati</taxon>
        <taxon>Fusobacteriota</taxon>
        <taxon>Fusobacteriia</taxon>
        <taxon>Fusobacteriales</taxon>
        <taxon>Fusobacteriaceae</taxon>
        <taxon>Fusobacterium</taxon>
    </lineage>
</organism>
<dbReference type="EMBL" id="NIRO01000002">
    <property type="protein sequence ID" value="PHI17121.1"/>
    <property type="molecule type" value="Genomic_DNA"/>
</dbReference>
<evidence type="ECO:0000313" key="1">
    <source>
        <dbReference type="EMBL" id="PHI17121.1"/>
    </source>
</evidence>
<dbReference type="RefSeq" id="WP_098997080.1">
    <property type="nucleotide sequence ID" value="NZ_CP077153.1"/>
</dbReference>
<dbReference type="AlphaFoldDB" id="A0A2C6CL42"/>
<accession>A0A2C6CL42</accession>
<evidence type="ECO:0000313" key="2">
    <source>
        <dbReference type="Proteomes" id="UP000224507"/>
    </source>
</evidence>
<proteinExistence type="predicted"/>
<comment type="caution">
    <text evidence="1">The sequence shown here is derived from an EMBL/GenBank/DDBJ whole genome shotgun (WGS) entry which is preliminary data.</text>
</comment>